<protein>
    <submittedName>
        <fullName evidence="1">Uncharacterized protein</fullName>
    </submittedName>
</protein>
<organism evidence="1 2">
    <name type="scientific">Treponema denticola (strain ATCC 35405 / DSM 14222 / CIP 103919 / JCM 8153 / KCTC 15104)</name>
    <dbReference type="NCBI Taxonomy" id="243275"/>
    <lineage>
        <taxon>Bacteria</taxon>
        <taxon>Pseudomonadati</taxon>
        <taxon>Spirochaetota</taxon>
        <taxon>Spirochaetia</taxon>
        <taxon>Spirochaetales</taxon>
        <taxon>Treponemataceae</taxon>
        <taxon>Treponema</taxon>
    </lineage>
</organism>
<sequence>MQLAPIDKQLKAVKKIAFYESESTAAKAVTVA</sequence>
<dbReference type="HOGENOM" id="CLU_3391906_0_0_12"/>
<dbReference type="AlphaFoldDB" id="Q73P87"/>
<evidence type="ECO:0000313" key="1">
    <source>
        <dbReference type="EMBL" id="AAS11403.1"/>
    </source>
</evidence>
<dbReference type="KEGG" id="tde:TDE_0912"/>
<keyword evidence="2" id="KW-1185">Reference proteome</keyword>
<reference evidence="1 2" key="1">
    <citation type="journal article" date="2004" name="Proc. Natl. Acad. Sci. U.S.A.">
        <title>Comparison of the genome of the oral pathogen Treponema denticola with other spirochete genomes.</title>
        <authorList>
            <person name="Seshadri R."/>
            <person name="Myers G.S."/>
            <person name="Tettelin H."/>
            <person name="Eisen J.A."/>
            <person name="Heidelberg J.F."/>
            <person name="Dodson R.J."/>
            <person name="Davidsen T.M."/>
            <person name="DeBoy R.T."/>
            <person name="Fouts D.E."/>
            <person name="Haft D.H."/>
            <person name="Selengut J."/>
            <person name="Ren Q."/>
            <person name="Brinkac L.M."/>
            <person name="Madupu R."/>
            <person name="Kolonay J."/>
            <person name="Durkin S.A."/>
            <person name="Daugherty S.C."/>
            <person name="Shetty J."/>
            <person name="Shvartsbeyn A."/>
            <person name="Gebregeorgis E."/>
            <person name="Geer K."/>
            <person name="Tsegaye G."/>
            <person name="Malek J."/>
            <person name="Ayodeji B."/>
            <person name="Shatsman S."/>
            <person name="McLeod M.P."/>
            <person name="Smajs D."/>
            <person name="Howell J.K."/>
            <person name="Pal S."/>
            <person name="Amin A."/>
            <person name="Vashisth P."/>
            <person name="McNeill T.Z."/>
            <person name="Xiang Q."/>
            <person name="Sodergren E."/>
            <person name="Baca E."/>
            <person name="Weinstock G.M."/>
            <person name="Norris S.J."/>
            <person name="Fraser C.M."/>
            <person name="Paulsen I.T."/>
        </authorList>
    </citation>
    <scope>NUCLEOTIDE SEQUENCE [LARGE SCALE GENOMIC DNA]</scope>
    <source>
        <strain evidence="2">ATCC 35405 / DSM 14222 / CIP 103919 / JCM 8153 / KCTC 15104</strain>
    </source>
</reference>
<accession>Q73P87</accession>
<dbReference type="Proteomes" id="UP000008212">
    <property type="component" value="Chromosome"/>
</dbReference>
<dbReference type="PaxDb" id="243275-TDE_0912"/>
<gene>
    <name evidence="1" type="ordered locus">TDE_0912</name>
</gene>
<dbReference type="STRING" id="243275.TDE_0912"/>
<proteinExistence type="predicted"/>
<name>Q73P87_TREDE</name>
<evidence type="ECO:0000313" key="2">
    <source>
        <dbReference type="Proteomes" id="UP000008212"/>
    </source>
</evidence>
<dbReference type="EMBL" id="AE017226">
    <property type="protein sequence ID" value="AAS11403.1"/>
    <property type="molecule type" value="Genomic_DNA"/>
</dbReference>